<dbReference type="RefSeq" id="WP_344211961.1">
    <property type="nucleotide sequence ID" value="NZ_BAAAOS010000017.1"/>
</dbReference>
<keyword evidence="5" id="KW-1185">Reference proteome</keyword>
<dbReference type="EMBL" id="BAAAOS010000017">
    <property type="protein sequence ID" value="GAA1565658.1"/>
    <property type="molecule type" value="Genomic_DNA"/>
</dbReference>
<evidence type="ECO:0000256" key="2">
    <source>
        <dbReference type="ARBA" id="ARBA00023043"/>
    </source>
</evidence>
<gene>
    <name evidence="4" type="ORF">GCM10009789_18960</name>
</gene>
<dbReference type="InterPro" id="IPR002110">
    <property type="entry name" value="Ankyrin_rpt"/>
</dbReference>
<dbReference type="PROSITE" id="PS50088">
    <property type="entry name" value="ANK_REPEAT"/>
    <property type="match status" value="1"/>
</dbReference>
<dbReference type="SMART" id="SM00248">
    <property type="entry name" value="ANK"/>
    <property type="match status" value="4"/>
</dbReference>
<feature type="repeat" description="ANK" evidence="3">
    <location>
        <begin position="422"/>
        <end position="451"/>
    </location>
</feature>
<dbReference type="SUPFAM" id="SSF48403">
    <property type="entry name" value="Ankyrin repeat"/>
    <property type="match status" value="1"/>
</dbReference>
<reference evidence="5" key="1">
    <citation type="journal article" date="2019" name="Int. J. Syst. Evol. Microbiol.">
        <title>The Global Catalogue of Microorganisms (GCM) 10K type strain sequencing project: providing services to taxonomists for standard genome sequencing and annotation.</title>
        <authorList>
            <consortium name="The Broad Institute Genomics Platform"/>
            <consortium name="The Broad Institute Genome Sequencing Center for Infectious Disease"/>
            <person name="Wu L."/>
            <person name="Ma J."/>
        </authorList>
    </citation>
    <scope>NUCLEOTIDE SEQUENCE [LARGE SCALE GENOMIC DNA]</scope>
    <source>
        <strain evidence="5">JCM 14969</strain>
    </source>
</reference>
<comment type="caution">
    <text evidence="4">The sequence shown here is derived from an EMBL/GenBank/DDBJ whole genome shotgun (WGS) entry which is preliminary data.</text>
</comment>
<dbReference type="PROSITE" id="PS50297">
    <property type="entry name" value="ANK_REP_REGION"/>
    <property type="match status" value="1"/>
</dbReference>
<organism evidence="4 5">
    <name type="scientific">Kribbella sancticallisti</name>
    <dbReference type="NCBI Taxonomy" id="460087"/>
    <lineage>
        <taxon>Bacteria</taxon>
        <taxon>Bacillati</taxon>
        <taxon>Actinomycetota</taxon>
        <taxon>Actinomycetes</taxon>
        <taxon>Propionibacteriales</taxon>
        <taxon>Kribbellaceae</taxon>
        <taxon>Kribbella</taxon>
    </lineage>
</organism>
<keyword evidence="1" id="KW-0677">Repeat</keyword>
<evidence type="ECO:0000256" key="3">
    <source>
        <dbReference type="PROSITE-ProRule" id="PRU00023"/>
    </source>
</evidence>
<dbReference type="InterPro" id="IPR036770">
    <property type="entry name" value="Ankyrin_rpt-contain_sf"/>
</dbReference>
<keyword evidence="2 3" id="KW-0040">ANK repeat</keyword>
<dbReference type="Gene3D" id="1.25.40.20">
    <property type="entry name" value="Ankyrin repeat-containing domain"/>
    <property type="match status" value="2"/>
</dbReference>
<protein>
    <submittedName>
        <fullName evidence="4">Ankyrin repeat domain-containing protein</fullName>
    </submittedName>
</protein>
<dbReference type="PANTHER" id="PTHR24189">
    <property type="entry name" value="MYOTROPHIN"/>
    <property type="match status" value="1"/>
</dbReference>
<sequence length="478" mass="52343">MPTRNLPNPPSLDHLRKQAKTLLKQVRAKDPEALALAAEFHPVTNLAEAQLVIARSYGFASWPRLTHHLEVVAQYSRSPHRQPLGGPLDTPGRRVDEFLRLATLHYGQDDAARQTAARTLLDEVALSNIYTQVVAGQVEAVRETLATDPTLARREGGPFRWEPLLYLSYSRLEVPDEAPLEIAKLLLAHGADPNAGYLWEGLPSPFTALTGAFGRGEGDQPPHQNRLELARLLLAAGADPNDSQTMYNCGPGCPPPYDDDHLELLLEFGLGQGDGGPWHERMTTEHPTPRQLLEDELVFASSEGLLHRVELMLAQGIDPERRGTEHPVFCGHRAYELAAVIGHTEIAELLRAAGAAPLDELHELYAAAMRGGPVEAAPELAARAVQRNPYLPVRAAELGRTEALEPLRDLGYDLDLLTVLGSPLHRAALSGHLDTVKKLIELGADPTLRDQQYNSTPQGWAEHSHQQEVADYLASVTG</sequence>
<evidence type="ECO:0000256" key="1">
    <source>
        <dbReference type="ARBA" id="ARBA00022737"/>
    </source>
</evidence>
<accession>A0ABP4NT52</accession>
<evidence type="ECO:0000313" key="5">
    <source>
        <dbReference type="Proteomes" id="UP001500393"/>
    </source>
</evidence>
<name>A0ABP4NT52_9ACTN</name>
<dbReference type="Pfam" id="PF12796">
    <property type="entry name" value="Ank_2"/>
    <property type="match status" value="1"/>
</dbReference>
<proteinExistence type="predicted"/>
<dbReference type="InterPro" id="IPR050745">
    <property type="entry name" value="Multifunctional_regulatory"/>
</dbReference>
<evidence type="ECO:0000313" key="4">
    <source>
        <dbReference type="EMBL" id="GAA1565658.1"/>
    </source>
</evidence>
<dbReference type="Proteomes" id="UP001500393">
    <property type="component" value="Unassembled WGS sequence"/>
</dbReference>
<dbReference type="PANTHER" id="PTHR24189:SF71">
    <property type="entry name" value="ANKYRIN REPEAT DOMAIN 39"/>
    <property type="match status" value="1"/>
</dbReference>